<reference evidence="2 3" key="2">
    <citation type="submission" date="2013-02" db="EMBL/GenBank/DDBJ databases">
        <title>The Genome Sequence of Plasmodium falciparum 7G8.</title>
        <authorList>
            <consortium name="The Broad Institute Genome Sequencing Platform"/>
            <consortium name="The Broad Institute Genome Sequencing Center for Infectious Disease"/>
            <person name="Neafsey D."/>
            <person name="Cheeseman I."/>
            <person name="Volkman S."/>
            <person name="Adams J."/>
            <person name="Walker B."/>
            <person name="Young S.K."/>
            <person name="Zeng Q."/>
            <person name="Gargeya S."/>
            <person name="Fitzgerald M."/>
            <person name="Haas B."/>
            <person name="Abouelleil A."/>
            <person name="Alvarado L."/>
            <person name="Arachchi H.M."/>
            <person name="Berlin A.M."/>
            <person name="Chapman S.B."/>
            <person name="Dewar J."/>
            <person name="Goldberg J."/>
            <person name="Griggs A."/>
            <person name="Gujja S."/>
            <person name="Hansen M."/>
            <person name="Howarth C."/>
            <person name="Imamovic A."/>
            <person name="Larimer J."/>
            <person name="McCowan C."/>
            <person name="Murphy C."/>
            <person name="Neiman D."/>
            <person name="Pearson M."/>
            <person name="Priest M."/>
            <person name="Roberts A."/>
            <person name="Saif S."/>
            <person name="Shea T."/>
            <person name="Sisk P."/>
            <person name="Sykes S."/>
            <person name="Wortman J."/>
            <person name="Nusbaum C."/>
            <person name="Birren B."/>
        </authorList>
    </citation>
    <scope>NUCLEOTIDE SEQUENCE [LARGE SCALE GENOMIC DNA]</scope>
    <source>
        <strain evidence="2 3">7G8</strain>
    </source>
</reference>
<dbReference type="AlphaFoldDB" id="W7FSR5"/>
<keyword evidence="1" id="KW-1133">Transmembrane helix</keyword>
<evidence type="ECO:0000256" key="1">
    <source>
        <dbReference type="SAM" id="Phobius"/>
    </source>
</evidence>
<name>W7FSR5_PLAF8</name>
<protein>
    <submittedName>
        <fullName evidence="2">Uncharacterized protein</fullName>
    </submittedName>
</protein>
<organism evidence="2 3">
    <name type="scientific">Plasmodium falciparum (isolate 7G8)</name>
    <dbReference type="NCBI Taxonomy" id="57266"/>
    <lineage>
        <taxon>Eukaryota</taxon>
        <taxon>Sar</taxon>
        <taxon>Alveolata</taxon>
        <taxon>Apicomplexa</taxon>
        <taxon>Aconoidasida</taxon>
        <taxon>Haemosporida</taxon>
        <taxon>Plasmodiidae</taxon>
        <taxon>Plasmodium</taxon>
        <taxon>Plasmodium (Laverania)</taxon>
    </lineage>
</organism>
<accession>W7FSR5</accession>
<keyword evidence="1" id="KW-0812">Transmembrane</keyword>
<reference evidence="3" key="1">
    <citation type="submission" date="2007-11" db="EMBL/GenBank/DDBJ databases">
        <authorList>
            <consortium name="The Broad Institute Genome Sequencing Platform"/>
            <person name="Volkman S.K."/>
            <person name="Daily J.P."/>
            <person name="Sarr O."/>
            <person name="Ndiaye D."/>
            <person name="Ndir O."/>
            <person name="Mboup S."/>
            <person name="Lukens A."/>
            <person name="Stange-Thomann N."/>
            <person name="Mauceli E."/>
            <person name="Gnerre S."/>
            <person name="Jaffe D."/>
            <person name="Zainoun J."/>
            <person name="Wiegand R.C."/>
            <person name="Birren B."/>
            <person name="Galagan J."/>
            <person name="Lander E."/>
            <person name="Wirth D.F."/>
        </authorList>
    </citation>
    <scope>NUCLEOTIDE SEQUENCE [LARGE SCALE GENOMIC DNA]</scope>
    <source>
        <strain evidence="3">7G8</strain>
    </source>
</reference>
<dbReference type="EMBL" id="KE123592">
    <property type="protein sequence ID" value="EUR77418.1"/>
    <property type="molecule type" value="Genomic_DNA"/>
</dbReference>
<sequence length="90" mass="11265">MIIRDKYLFFKTKKYFMPILQMRISFLYNTVLLNECKNYETVLIIYKRQNNQKYMYDIFYNNSISHTCIFMQLSLYILYSFIFYNNLIKE</sequence>
<feature type="transmembrane region" description="Helical" evidence="1">
    <location>
        <begin position="64"/>
        <end position="84"/>
    </location>
</feature>
<gene>
    <name evidence="2" type="ORF">PFBG_00995</name>
</gene>
<keyword evidence="1" id="KW-0472">Membrane</keyword>
<evidence type="ECO:0000313" key="3">
    <source>
        <dbReference type="Proteomes" id="UP000030688"/>
    </source>
</evidence>
<dbReference type="Proteomes" id="UP000030688">
    <property type="component" value="Unassembled WGS sequence"/>
</dbReference>
<evidence type="ECO:0000313" key="2">
    <source>
        <dbReference type="EMBL" id="EUR77418.1"/>
    </source>
</evidence>
<proteinExistence type="predicted"/>